<sequence>GKLVSVVDVIDQTRALVRSRPAVSPARQIRLNQLHLTKFRTTDYPLQQPPHRVSKESVEHAPH</sequence>
<evidence type="ECO:0000313" key="2">
    <source>
        <dbReference type="EMBL" id="ACB37443.1"/>
    </source>
</evidence>
<name>B2CP07_OSTNU</name>
<gene>
    <name evidence="2" type="primary">rpL14</name>
</gene>
<keyword evidence="2" id="KW-0689">Ribosomal protein</keyword>
<dbReference type="GO" id="GO:0005840">
    <property type="term" value="C:ribosome"/>
    <property type="evidence" value="ECO:0007669"/>
    <property type="project" value="UniProtKB-KW"/>
</dbReference>
<reference evidence="2" key="1">
    <citation type="submission" date="2008-03" db="EMBL/GenBank/DDBJ databases">
        <title>Repetitive genome elements in an Ostrinia nubilalis bacterial artificial chromosome library was indicated by (BAC) end sequencing and development of sequence tag site (STS) markers.</title>
        <authorList>
            <person name="Coates B.S."/>
            <person name="Sumerford D.V."/>
            <person name="Hellmich R.L."/>
            <person name="Lewis L.C."/>
        </authorList>
    </citation>
    <scope>NUCLEOTIDE SEQUENCE</scope>
</reference>
<keyword evidence="2" id="KW-0687">Ribonucleoprotein</keyword>
<evidence type="ECO:0000256" key="1">
    <source>
        <dbReference type="SAM" id="MobiDB-lite"/>
    </source>
</evidence>
<protein>
    <submittedName>
        <fullName evidence="2">Ribosomal protein large subunit 14</fullName>
    </submittedName>
</protein>
<accession>B2CP07</accession>
<feature type="non-terminal residue" evidence="2">
    <location>
        <position position="1"/>
    </location>
</feature>
<dbReference type="EMBL" id="EU532438">
    <property type="protein sequence ID" value="ACB37443.1"/>
    <property type="molecule type" value="Genomic_DNA"/>
</dbReference>
<feature type="region of interest" description="Disordered" evidence="1">
    <location>
        <begin position="40"/>
        <end position="63"/>
    </location>
</feature>
<dbReference type="InterPro" id="IPR014722">
    <property type="entry name" value="Rib_uL2_dom2"/>
</dbReference>
<dbReference type="AlphaFoldDB" id="B2CP07"/>
<dbReference type="Gene3D" id="2.30.30.30">
    <property type="match status" value="1"/>
</dbReference>
<proteinExistence type="predicted"/>
<feature type="non-terminal residue" evidence="2">
    <location>
        <position position="63"/>
    </location>
</feature>
<feature type="compositionally biased region" description="Basic and acidic residues" evidence="1">
    <location>
        <begin position="53"/>
        <end position="63"/>
    </location>
</feature>
<organism evidence="2">
    <name type="scientific">Ostrinia nubilalis</name>
    <name type="common">European corn borer</name>
    <name type="synonym">Pyralis nubilalis</name>
    <dbReference type="NCBI Taxonomy" id="29057"/>
    <lineage>
        <taxon>Eukaryota</taxon>
        <taxon>Metazoa</taxon>
        <taxon>Ecdysozoa</taxon>
        <taxon>Arthropoda</taxon>
        <taxon>Hexapoda</taxon>
        <taxon>Insecta</taxon>
        <taxon>Pterygota</taxon>
        <taxon>Neoptera</taxon>
        <taxon>Endopterygota</taxon>
        <taxon>Lepidoptera</taxon>
        <taxon>Glossata</taxon>
        <taxon>Ditrysia</taxon>
        <taxon>Pyraloidea</taxon>
        <taxon>Crambidae</taxon>
        <taxon>Pyraustinae</taxon>
        <taxon>Ostrinia</taxon>
    </lineage>
</organism>